<feature type="domain" description="TLC" evidence="8">
    <location>
        <begin position="234"/>
        <end position="452"/>
    </location>
</feature>
<gene>
    <name evidence="9" type="ORF">RclHR1_00250013</name>
</gene>
<feature type="transmembrane region" description="Helical" evidence="7">
    <location>
        <begin position="318"/>
        <end position="337"/>
    </location>
</feature>
<comment type="caution">
    <text evidence="9">The sequence shown here is derived from an EMBL/GenBank/DDBJ whole genome shotgun (WGS) entry which is preliminary data.</text>
</comment>
<evidence type="ECO:0000256" key="3">
    <source>
        <dbReference type="ARBA" id="ARBA00022692"/>
    </source>
</evidence>
<feature type="transmembrane region" description="Helical" evidence="7">
    <location>
        <begin position="196"/>
        <end position="213"/>
    </location>
</feature>
<keyword evidence="3 6" id="KW-0812">Transmembrane</keyword>
<evidence type="ECO:0000256" key="7">
    <source>
        <dbReference type="SAM" id="Phobius"/>
    </source>
</evidence>
<organism evidence="9 10">
    <name type="scientific">Rhizophagus clarus</name>
    <dbReference type="NCBI Taxonomy" id="94130"/>
    <lineage>
        <taxon>Eukaryota</taxon>
        <taxon>Fungi</taxon>
        <taxon>Fungi incertae sedis</taxon>
        <taxon>Mucoromycota</taxon>
        <taxon>Glomeromycotina</taxon>
        <taxon>Glomeromycetes</taxon>
        <taxon>Glomerales</taxon>
        <taxon>Glomeraceae</taxon>
        <taxon>Rhizophagus</taxon>
    </lineage>
</organism>
<proteinExistence type="inferred from homology"/>
<dbReference type="Pfam" id="PF03798">
    <property type="entry name" value="TRAM_LAG1_CLN8"/>
    <property type="match status" value="1"/>
</dbReference>
<dbReference type="PANTHER" id="PTHR12560:SF0">
    <property type="entry name" value="LD18904P"/>
    <property type="match status" value="1"/>
</dbReference>
<name>A0A2Z6QZZ4_9GLOM</name>
<evidence type="ECO:0000256" key="4">
    <source>
        <dbReference type="ARBA" id="ARBA00022989"/>
    </source>
</evidence>
<evidence type="ECO:0000256" key="2">
    <source>
        <dbReference type="ARBA" id="ARBA00009808"/>
    </source>
</evidence>
<evidence type="ECO:0000259" key="8">
    <source>
        <dbReference type="PROSITE" id="PS50922"/>
    </source>
</evidence>
<dbReference type="AlphaFoldDB" id="A0A2Z6QZZ4"/>
<evidence type="ECO:0000256" key="6">
    <source>
        <dbReference type="PROSITE-ProRule" id="PRU00205"/>
    </source>
</evidence>
<dbReference type="GO" id="GO:0016020">
    <property type="term" value="C:membrane"/>
    <property type="evidence" value="ECO:0007669"/>
    <property type="project" value="UniProtKB-SubCell"/>
</dbReference>
<dbReference type="STRING" id="94130.A0A2Z6QZZ4"/>
<dbReference type="GO" id="GO:0046513">
    <property type="term" value="P:ceramide biosynthetic process"/>
    <property type="evidence" value="ECO:0007669"/>
    <property type="project" value="InterPro"/>
</dbReference>
<keyword evidence="5 6" id="KW-0472">Membrane</keyword>
<feature type="transmembrane region" description="Helical" evidence="7">
    <location>
        <begin position="423"/>
        <end position="444"/>
    </location>
</feature>
<dbReference type="InterPro" id="IPR016439">
    <property type="entry name" value="Lag1/Lac1-like"/>
</dbReference>
<evidence type="ECO:0000313" key="10">
    <source>
        <dbReference type="Proteomes" id="UP000247702"/>
    </source>
</evidence>
<evidence type="ECO:0000256" key="5">
    <source>
        <dbReference type="ARBA" id="ARBA00023136"/>
    </source>
</evidence>
<comment type="similarity">
    <text evidence="2">Belongs to the sphingosine N-acyltransferase family.</text>
</comment>
<evidence type="ECO:0000256" key="1">
    <source>
        <dbReference type="ARBA" id="ARBA00004141"/>
    </source>
</evidence>
<evidence type="ECO:0000313" key="9">
    <source>
        <dbReference type="EMBL" id="GBB95215.1"/>
    </source>
</evidence>
<feature type="transmembrane region" description="Helical" evidence="7">
    <location>
        <begin position="373"/>
        <end position="395"/>
    </location>
</feature>
<sequence length="485" mass="58005">MYNQLCYLFHMKYGNSDIRFLQIIFLLNLHVQILRKREYTTNFTLLIKWEEGQMYIYPFETKLDIMLVFNVGRNSFFSLVPINKQRTFFFSLHFNSIPVKFYIMSKGTIKKKSKPSSEWKNEKEKYIIPAKKKPGIWTRVANYVFERQIELPLKIISAIMLSYLVNPTPQNPFSRFLFLSYPIRESSSDEIQYGKGYWDIAYIVFWIIVLTFIREFTMQYLLKPFALYAGINTKSLTRFMEQGYIFIYCIISTSVGSYIMSQGSYGYFNTKYFWIDYPHFLISPSLKHYYLIQFGFWLQQITILLLKIEKPRKDFVEMAAHHVVTCLLIGGSYLFNFTRMGNTVFVTMDFTDIWLSFAKCLKYLELPNIITDMMFVVFMITWIYTRHYLYGLIIWSTYTEPCLHNKCIWDPLNGYWLTWWSRYIILFGLVSLQILMVYWFSLILRVAWRVVTGKNAEDTRSDVEDSDDDNIIVNPEECKYTKKNN</sequence>
<protein>
    <recommendedName>
        <fullName evidence="8">TLC domain-containing protein</fullName>
    </recommendedName>
</protein>
<dbReference type="InterPro" id="IPR006634">
    <property type="entry name" value="TLC-dom"/>
</dbReference>
<dbReference type="Proteomes" id="UP000247702">
    <property type="component" value="Unassembled WGS sequence"/>
</dbReference>
<dbReference type="PANTHER" id="PTHR12560">
    <property type="entry name" value="LONGEVITY ASSURANCE FACTOR 1 LAG1"/>
    <property type="match status" value="1"/>
</dbReference>
<reference evidence="9 10" key="1">
    <citation type="submission" date="2017-11" db="EMBL/GenBank/DDBJ databases">
        <title>The genome of Rhizophagus clarus HR1 reveals common genetic basis of auxotrophy among arbuscular mycorrhizal fungi.</title>
        <authorList>
            <person name="Kobayashi Y."/>
        </authorList>
    </citation>
    <scope>NUCLEOTIDE SEQUENCE [LARGE SCALE GENOMIC DNA]</scope>
    <source>
        <strain evidence="9 10">HR1</strain>
    </source>
</reference>
<keyword evidence="10" id="KW-1185">Reference proteome</keyword>
<dbReference type="EMBL" id="BEXD01001668">
    <property type="protein sequence ID" value="GBB95215.1"/>
    <property type="molecule type" value="Genomic_DNA"/>
</dbReference>
<dbReference type="PROSITE" id="PS50922">
    <property type="entry name" value="TLC"/>
    <property type="match status" value="1"/>
</dbReference>
<keyword evidence="4 7" id="KW-1133">Transmembrane helix</keyword>
<dbReference type="SMART" id="SM00724">
    <property type="entry name" value="TLC"/>
    <property type="match status" value="1"/>
</dbReference>
<comment type="subcellular location">
    <subcellularLocation>
        <location evidence="1">Membrane</location>
        <topology evidence="1">Multi-pass membrane protein</topology>
    </subcellularLocation>
</comment>
<accession>A0A2Z6QZZ4</accession>
<dbReference type="GO" id="GO:0050291">
    <property type="term" value="F:sphingosine N-acyltransferase activity"/>
    <property type="evidence" value="ECO:0007669"/>
    <property type="project" value="InterPro"/>
</dbReference>
<feature type="transmembrane region" description="Helical" evidence="7">
    <location>
        <begin position="244"/>
        <end position="268"/>
    </location>
</feature>